<dbReference type="GO" id="GO:0008137">
    <property type="term" value="F:NADH dehydrogenase (ubiquinone) activity"/>
    <property type="evidence" value="ECO:0007669"/>
    <property type="project" value="UniProtKB-UniRule"/>
</dbReference>
<feature type="transmembrane region" description="Helical" evidence="2">
    <location>
        <begin position="145"/>
        <end position="168"/>
    </location>
</feature>
<dbReference type="RefSeq" id="WP_123930730.1">
    <property type="nucleotide sequence ID" value="NZ_RKRE01000003.1"/>
</dbReference>
<comment type="function">
    <text evidence="2">NDH-1 shuttles electrons from NADH, via FMN and iron-sulfur (Fe-S) centers, to quinones in the respiratory chain. Couples the redox reaction to proton translocation (for every two electrons transferred, four hydrogen ions are translocated across the cytoplasmic membrane), and thus conserves the redox energy in a proton gradient.</text>
</comment>
<keyword evidence="2" id="KW-1003">Cell membrane</keyword>
<feature type="transmembrane region" description="Helical" evidence="2">
    <location>
        <begin position="36"/>
        <end position="53"/>
    </location>
</feature>
<dbReference type="Proteomes" id="UP000282654">
    <property type="component" value="Unassembled WGS sequence"/>
</dbReference>
<comment type="catalytic activity">
    <reaction evidence="2">
        <text>a quinone + NADH + 5 H(+)(in) = a quinol + NAD(+) + 4 H(+)(out)</text>
        <dbReference type="Rhea" id="RHEA:57888"/>
        <dbReference type="ChEBI" id="CHEBI:15378"/>
        <dbReference type="ChEBI" id="CHEBI:24646"/>
        <dbReference type="ChEBI" id="CHEBI:57540"/>
        <dbReference type="ChEBI" id="CHEBI:57945"/>
        <dbReference type="ChEBI" id="CHEBI:132124"/>
    </reaction>
</comment>
<feature type="transmembrane region" description="Helical" evidence="2">
    <location>
        <begin position="6"/>
        <end position="29"/>
    </location>
</feature>
<dbReference type="GO" id="GO:0005886">
    <property type="term" value="C:plasma membrane"/>
    <property type="evidence" value="ECO:0007669"/>
    <property type="project" value="UniProtKB-SubCell"/>
</dbReference>
<keyword evidence="2" id="KW-1133">Transmembrane helix</keyword>
<feature type="transmembrane region" description="Helical" evidence="2">
    <location>
        <begin position="92"/>
        <end position="116"/>
    </location>
</feature>
<keyword evidence="2" id="KW-0812">Transmembrane</keyword>
<keyword evidence="2" id="KW-0874">Quinone</keyword>
<reference evidence="3 4" key="1">
    <citation type="submission" date="2018-11" db="EMBL/GenBank/DDBJ databases">
        <title>Genomic Encyclopedia of Type Strains, Phase IV (KMG-IV): sequencing the most valuable type-strain genomes for metagenomic binning, comparative biology and taxonomic classification.</title>
        <authorList>
            <person name="Goeker M."/>
        </authorList>
    </citation>
    <scope>NUCLEOTIDE SEQUENCE [LARGE SCALE GENOMIC DNA]</scope>
    <source>
        <strain evidence="3 4">DSM 102936</strain>
    </source>
</reference>
<dbReference type="AlphaFoldDB" id="A0A3N5ACC8"/>
<comment type="caution">
    <text evidence="3">The sequence shown here is derived from an EMBL/GenBank/DDBJ whole genome shotgun (WGS) entry which is preliminary data.</text>
</comment>
<gene>
    <name evidence="3" type="ORF">EDD75_1617</name>
</gene>
<accession>A0A3N5ACC8</accession>
<dbReference type="PANTHER" id="PTHR33269">
    <property type="entry name" value="NADH-UBIQUINONE OXIDOREDUCTASE CHAIN 6"/>
    <property type="match status" value="1"/>
</dbReference>
<dbReference type="Pfam" id="PF00499">
    <property type="entry name" value="Oxidored_q3"/>
    <property type="match status" value="1"/>
</dbReference>
<evidence type="ECO:0000313" key="4">
    <source>
        <dbReference type="Proteomes" id="UP000282654"/>
    </source>
</evidence>
<dbReference type="PANTHER" id="PTHR33269:SF17">
    <property type="entry name" value="NADH-UBIQUINONE OXIDOREDUCTASE CHAIN 6"/>
    <property type="match status" value="1"/>
</dbReference>
<keyword evidence="4" id="KW-1185">Reference proteome</keyword>
<dbReference type="InterPro" id="IPR042106">
    <property type="entry name" value="Nuo/plastoQ_OxRdtase_6_NuoJ"/>
</dbReference>
<keyword evidence="2" id="KW-0520">NAD</keyword>
<name>A0A3N5ACC8_9THEO</name>
<dbReference type="EC" id="7.1.1.-" evidence="2"/>
<evidence type="ECO:0000256" key="1">
    <source>
        <dbReference type="ARBA" id="ARBA00005698"/>
    </source>
</evidence>
<evidence type="ECO:0000313" key="3">
    <source>
        <dbReference type="EMBL" id="RPF42516.1"/>
    </source>
</evidence>
<comment type="similarity">
    <text evidence="1 2">Belongs to the complex I subunit 6 family.</text>
</comment>
<feature type="transmembrane region" description="Helical" evidence="2">
    <location>
        <begin position="59"/>
        <end position="80"/>
    </location>
</feature>
<organism evidence="3 4">
    <name type="scientific">Thermodesulfitimonas autotrophica</name>
    <dbReference type="NCBI Taxonomy" id="1894989"/>
    <lineage>
        <taxon>Bacteria</taxon>
        <taxon>Bacillati</taxon>
        <taxon>Bacillota</taxon>
        <taxon>Clostridia</taxon>
        <taxon>Thermoanaerobacterales</taxon>
        <taxon>Thermoanaerobacteraceae</taxon>
        <taxon>Thermodesulfitimonas</taxon>
    </lineage>
</organism>
<sequence>MVDGQLGSYVAFAALTVLVLGGGLGVVFLRNIFHAAVAMVVCFLGVAGVYFTLQANFLAVMQVLIYVGAVAVVIAFAIMLTRRGRMVDSNRFVGNLPQLVIGTLVAAALGVILVGLGCQKPWRISDQAPVTDITRYLGEAMLSKLAVPFEIAAVLLLVALVGAVMIALEEVRKS</sequence>
<proteinExistence type="inferred from homology"/>
<comment type="subcellular location">
    <subcellularLocation>
        <location evidence="2">Cell membrane</location>
        <topology evidence="2">Multi-pass membrane protein</topology>
    </subcellularLocation>
</comment>
<protein>
    <recommendedName>
        <fullName evidence="2">NADH-quinone oxidoreductase subunit J</fullName>
        <ecNumber evidence="2">7.1.1.-</ecNumber>
    </recommendedName>
</protein>
<dbReference type="EMBL" id="RKRE01000003">
    <property type="protein sequence ID" value="RPF42516.1"/>
    <property type="molecule type" value="Genomic_DNA"/>
</dbReference>
<dbReference type="Gene3D" id="1.20.120.1200">
    <property type="entry name" value="NADH-ubiquinone/plastoquinone oxidoreductase chain 6, subunit NuoJ"/>
    <property type="match status" value="1"/>
</dbReference>
<dbReference type="GO" id="GO:0048038">
    <property type="term" value="F:quinone binding"/>
    <property type="evidence" value="ECO:0007669"/>
    <property type="project" value="UniProtKB-UniRule"/>
</dbReference>
<keyword evidence="2" id="KW-0472">Membrane</keyword>
<evidence type="ECO:0000256" key="2">
    <source>
        <dbReference type="RuleBase" id="RU004429"/>
    </source>
</evidence>
<dbReference type="InterPro" id="IPR001457">
    <property type="entry name" value="NADH_UbQ/plastoQ_OxRdtase_su6"/>
</dbReference>
<dbReference type="OrthoDB" id="9814997at2"/>